<comment type="caution">
    <text evidence="3">The sequence shown here is derived from an EMBL/GenBank/DDBJ whole genome shotgun (WGS) entry which is preliminary data.</text>
</comment>
<protein>
    <recommendedName>
        <fullName evidence="5">DUF3311 domain-containing protein</fullName>
    </recommendedName>
</protein>
<reference evidence="3 4" key="1">
    <citation type="submission" date="2023-02" db="EMBL/GenBank/DDBJ databases">
        <title>Genome sequencing required for Actinomycetospora new species description.</title>
        <authorList>
            <person name="Saimee Y."/>
            <person name="Duangmal K."/>
        </authorList>
    </citation>
    <scope>NUCLEOTIDE SEQUENCE [LARGE SCALE GENOMIC DNA]</scope>
    <source>
        <strain evidence="3 4">DW7H6</strain>
    </source>
</reference>
<evidence type="ECO:0008006" key="5">
    <source>
        <dbReference type="Google" id="ProtNLM"/>
    </source>
</evidence>
<name>A0ABT5SQQ2_9PSEU</name>
<dbReference type="EMBL" id="JAQZAO010000003">
    <property type="protein sequence ID" value="MDD7965139.1"/>
    <property type="molecule type" value="Genomic_DNA"/>
</dbReference>
<proteinExistence type="predicted"/>
<evidence type="ECO:0000313" key="3">
    <source>
        <dbReference type="EMBL" id="MDD7965139.1"/>
    </source>
</evidence>
<evidence type="ECO:0000256" key="2">
    <source>
        <dbReference type="SAM" id="Phobius"/>
    </source>
</evidence>
<dbReference type="RefSeq" id="WP_274199690.1">
    <property type="nucleotide sequence ID" value="NZ_JAQZAO010000003.1"/>
</dbReference>
<accession>A0ABT5SQQ2</accession>
<dbReference type="Proteomes" id="UP001300763">
    <property type="component" value="Unassembled WGS sequence"/>
</dbReference>
<keyword evidence="4" id="KW-1185">Reference proteome</keyword>
<keyword evidence="2" id="KW-0472">Membrane</keyword>
<feature type="transmembrane region" description="Helical" evidence="2">
    <location>
        <begin position="56"/>
        <end position="79"/>
    </location>
</feature>
<keyword evidence="2" id="KW-1133">Transmembrane helix</keyword>
<sequence length="104" mass="11245">MDRRRPDQTATPPAEGPPLREPVRFPWLWVAMGVVVLAGVPLYLPAGTIEPLVGGIPFWLLISVAATLAFSALTCWACLRAWNLAEPAEEAAAAAREQDAEVRP</sequence>
<gene>
    <name evidence="3" type="ORF">PGB27_07210</name>
</gene>
<feature type="transmembrane region" description="Helical" evidence="2">
    <location>
        <begin position="27"/>
        <end position="44"/>
    </location>
</feature>
<feature type="region of interest" description="Disordered" evidence="1">
    <location>
        <begin position="1"/>
        <end position="20"/>
    </location>
</feature>
<evidence type="ECO:0000313" key="4">
    <source>
        <dbReference type="Proteomes" id="UP001300763"/>
    </source>
</evidence>
<keyword evidence="2" id="KW-0812">Transmembrane</keyword>
<evidence type="ECO:0000256" key="1">
    <source>
        <dbReference type="SAM" id="MobiDB-lite"/>
    </source>
</evidence>
<organism evidence="3 4">
    <name type="scientific">Actinomycetospora lemnae</name>
    <dbReference type="NCBI Taxonomy" id="3019891"/>
    <lineage>
        <taxon>Bacteria</taxon>
        <taxon>Bacillati</taxon>
        <taxon>Actinomycetota</taxon>
        <taxon>Actinomycetes</taxon>
        <taxon>Pseudonocardiales</taxon>
        <taxon>Pseudonocardiaceae</taxon>
        <taxon>Actinomycetospora</taxon>
    </lineage>
</organism>